<dbReference type="AlphaFoldDB" id="A0A9P7N5T2"/>
<proteinExistence type="predicted"/>
<keyword evidence="2" id="KW-1185">Reference proteome</keyword>
<evidence type="ECO:0000313" key="2">
    <source>
        <dbReference type="Proteomes" id="UP000748025"/>
    </source>
</evidence>
<name>A0A9P7N5T2_9HYPO</name>
<reference evidence="1" key="1">
    <citation type="journal article" date="2020" name="bioRxiv">
        <title>Whole genome comparisons of ergot fungi reveals the divergence and evolution of species within the genus Claviceps are the result of varying mechanisms driving genome evolution and host range expansion.</title>
        <authorList>
            <person name="Wyka S.A."/>
            <person name="Mondo S.J."/>
            <person name="Liu M."/>
            <person name="Dettman J."/>
            <person name="Nalam V."/>
            <person name="Broders K.D."/>
        </authorList>
    </citation>
    <scope>NUCLEOTIDE SEQUENCE</scope>
    <source>
        <strain evidence="1">CCC 602</strain>
    </source>
</reference>
<comment type="caution">
    <text evidence="1">The sequence shown here is derived from an EMBL/GenBank/DDBJ whole genome shotgun (WGS) entry which is preliminary data.</text>
</comment>
<dbReference type="EMBL" id="SRPW01002113">
    <property type="protein sequence ID" value="KAG5995722.1"/>
    <property type="molecule type" value="Genomic_DNA"/>
</dbReference>
<accession>A0A9P7N5T2</accession>
<dbReference type="Proteomes" id="UP000748025">
    <property type="component" value="Unassembled WGS sequence"/>
</dbReference>
<organism evidence="1 2">
    <name type="scientific">Claviceps pusilla</name>
    <dbReference type="NCBI Taxonomy" id="123648"/>
    <lineage>
        <taxon>Eukaryota</taxon>
        <taxon>Fungi</taxon>
        <taxon>Dikarya</taxon>
        <taxon>Ascomycota</taxon>
        <taxon>Pezizomycotina</taxon>
        <taxon>Sordariomycetes</taxon>
        <taxon>Hypocreomycetidae</taxon>
        <taxon>Hypocreales</taxon>
        <taxon>Clavicipitaceae</taxon>
        <taxon>Claviceps</taxon>
    </lineage>
</organism>
<gene>
    <name evidence="1" type="ORF">E4U43_002976</name>
</gene>
<evidence type="ECO:0000313" key="1">
    <source>
        <dbReference type="EMBL" id="KAG5995722.1"/>
    </source>
</evidence>
<sequence length="86" mass="9870">TGDMARCGRTAHDHFGPVRVKVCGPGRLSREPHMKLWWKMGSEKWSWSKESKSKWPEVAEVGEVLARTIPKPRTRILDKPETGHNH</sequence>
<feature type="non-terminal residue" evidence="1">
    <location>
        <position position="1"/>
    </location>
</feature>
<protein>
    <submittedName>
        <fullName evidence="1">Uncharacterized protein</fullName>
    </submittedName>
</protein>